<dbReference type="GO" id="GO:0003677">
    <property type="term" value="F:DNA binding"/>
    <property type="evidence" value="ECO:0007669"/>
    <property type="project" value="UniProtKB-KW"/>
</dbReference>
<dbReference type="PANTHER" id="PTHR46558">
    <property type="entry name" value="TRACRIPTIONAL REGULATORY PROTEIN-RELATED-RELATED"/>
    <property type="match status" value="1"/>
</dbReference>
<dbReference type="RefSeq" id="WP_163285470.1">
    <property type="nucleotide sequence ID" value="NZ_JAAGVY010000019.1"/>
</dbReference>
<dbReference type="Gene3D" id="1.10.260.40">
    <property type="entry name" value="lambda repressor-like DNA-binding domains"/>
    <property type="match status" value="1"/>
</dbReference>
<feature type="domain" description="HTH cro/C1-type" evidence="2">
    <location>
        <begin position="15"/>
        <end position="62"/>
    </location>
</feature>
<organism evidence="3 4">
    <name type="scientific">Cryomorpha ignava</name>
    <dbReference type="NCBI Taxonomy" id="101383"/>
    <lineage>
        <taxon>Bacteria</taxon>
        <taxon>Pseudomonadati</taxon>
        <taxon>Bacteroidota</taxon>
        <taxon>Flavobacteriia</taxon>
        <taxon>Flavobacteriales</taxon>
        <taxon>Cryomorphaceae</taxon>
        <taxon>Cryomorpha</taxon>
    </lineage>
</organism>
<dbReference type="InterPro" id="IPR010982">
    <property type="entry name" value="Lambda_DNA-bd_dom_sf"/>
</dbReference>
<reference evidence="3 4" key="1">
    <citation type="submission" date="2020-02" db="EMBL/GenBank/DDBJ databases">
        <title>Out from the shadows clarifying the taxonomy of the family Cryomorphaceae and related taxa by utilizing the GTDB taxonomic framework.</title>
        <authorList>
            <person name="Bowman J.P."/>
        </authorList>
    </citation>
    <scope>NUCLEOTIDE SEQUENCE [LARGE SCALE GENOMIC DNA]</scope>
    <source>
        <strain evidence="3 4">QSSC 1-22</strain>
    </source>
</reference>
<sequence>MASFGKKVRECWDTKGISQNELAKLIEAHHSIIGKYERDEASPSIEAAKKIADTLGVTLDALVGDGINAAFDKITLARMQAVMEMDESKKNVLIDLIDTYIRDYRAKKAYAS</sequence>
<dbReference type="EMBL" id="JAAGVY010000019">
    <property type="protein sequence ID" value="NEN24074.1"/>
    <property type="molecule type" value="Genomic_DNA"/>
</dbReference>
<protein>
    <submittedName>
        <fullName evidence="3">Helix-turn-helix transcriptional regulator</fullName>
    </submittedName>
</protein>
<gene>
    <name evidence="3" type="ORF">G3O08_11240</name>
</gene>
<dbReference type="CDD" id="cd00093">
    <property type="entry name" value="HTH_XRE"/>
    <property type="match status" value="1"/>
</dbReference>
<comment type="caution">
    <text evidence="3">The sequence shown here is derived from an EMBL/GenBank/DDBJ whole genome shotgun (WGS) entry which is preliminary data.</text>
</comment>
<dbReference type="AlphaFoldDB" id="A0A7K3WRH0"/>
<keyword evidence="1" id="KW-0238">DNA-binding</keyword>
<accession>A0A7K3WRH0</accession>
<dbReference type="PROSITE" id="PS50943">
    <property type="entry name" value="HTH_CROC1"/>
    <property type="match status" value="1"/>
</dbReference>
<dbReference type="SUPFAM" id="SSF47413">
    <property type="entry name" value="lambda repressor-like DNA-binding domains"/>
    <property type="match status" value="1"/>
</dbReference>
<evidence type="ECO:0000256" key="1">
    <source>
        <dbReference type="ARBA" id="ARBA00023125"/>
    </source>
</evidence>
<proteinExistence type="predicted"/>
<dbReference type="PANTHER" id="PTHR46558:SF11">
    <property type="entry name" value="HTH-TYPE TRANSCRIPTIONAL REGULATOR XRE"/>
    <property type="match status" value="1"/>
</dbReference>
<keyword evidence="4" id="KW-1185">Reference proteome</keyword>
<dbReference type="Proteomes" id="UP000486602">
    <property type="component" value="Unassembled WGS sequence"/>
</dbReference>
<dbReference type="Pfam" id="PF01381">
    <property type="entry name" value="HTH_3"/>
    <property type="match status" value="1"/>
</dbReference>
<evidence type="ECO:0000259" key="2">
    <source>
        <dbReference type="PROSITE" id="PS50943"/>
    </source>
</evidence>
<evidence type="ECO:0000313" key="4">
    <source>
        <dbReference type="Proteomes" id="UP000486602"/>
    </source>
</evidence>
<dbReference type="SMART" id="SM00530">
    <property type="entry name" value="HTH_XRE"/>
    <property type="match status" value="1"/>
</dbReference>
<evidence type="ECO:0000313" key="3">
    <source>
        <dbReference type="EMBL" id="NEN24074.1"/>
    </source>
</evidence>
<dbReference type="InterPro" id="IPR001387">
    <property type="entry name" value="Cro/C1-type_HTH"/>
</dbReference>
<name>A0A7K3WRH0_9FLAO</name>